<evidence type="ECO:0000259" key="1">
    <source>
        <dbReference type="Pfam" id="PF13521"/>
    </source>
</evidence>
<dbReference type="AlphaFoldDB" id="A0A3S0SIU0"/>
<reference evidence="2 3" key="1">
    <citation type="submission" date="2018-11" db="EMBL/GenBank/DDBJ databases">
        <title>Rhizobium chutanense sp. nov., isolated from root nodules of Phaseolus vulgaris in China.</title>
        <authorList>
            <person name="Huo Y."/>
        </authorList>
    </citation>
    <scope>NUCLEOTIDE SEQUENCE [LARGE SCALE GENOMIC DNA]</scope>
    <source>
        <strain evidence="2 3">C16</strain>
    </source>
</reference>
<accession>A0A3S0SIU0</accession>
<evidence type="ECO:0000313" key="3">
    <source>
        <dbReference type="Proteomes" id="UP000278081"/>
    </source>
</evidence>
<sequence>MNRSVLISGCSGGGKSTLLAELAVRGHAVVEEPGRRIVKQELERGGVALPWVDMVAFARRAIAMAIADHTAAHEQAGWRFFDRGLIDAAAALQHLTGEPALEKLSAVHRYHETIFLTPPWPEIYTTDPERRHDFDEAIAEYDRLAAIYPALGYQVVILPKIAVADRADFLLDRLSQKTEQQ</sequence>
<dbReference type="RefSeq" id="WP_126911459.1">
    <property type="nucleotide sequence ID" value="NZ_ML133780.1"/>
</dbReference>
<dbReference type="Proteomes" id="UP000278081">
    <property type="component" value="Unassembled WGS sequence"/>
</dbReference>
<gene>
    <name evidence="2" type="ORF">EFR84_27770</name>
</gene>
<dbReference type="SUPFAM" id="SSF52540">
    <property type="entry name" value="P-loop containing nucleoside triphosphate hydrolases"/>
    <property type="match status" value="1"/>
</dbReference>
<protein>
    <submittedName>
        <fullName evidence="2">ATPase</fullName>
    </submittedName>
</protein>
<dbReference type="Gene3D" id="3.40.50.300">
    <property type="entry name" value="P-loop containing nucleotide triphosphate hydrolases"/>
    <property type="match status" value="1"/>
</dbReference>
<dbReference type="InterPro" id="IPR038727">
    <property type="entry name" value="NadR/Ttd14_AAA_dom"/>
</dbReference>
<dbReference type="EMBL" id="RJTJ01000033">
    <property type="protein sequence ID" value="RUL98733.1"/>
    <property type="molecule type" value="Genomic_DNA"/>
</dbReference>
<dbReference type="Pfam" id="PF13521">
    <property type="entry name" value="AAA_28"/>
    <property type="match status" value="1"/>
</dbReference>
<proteinExistence type="predicted"/>
<organism evidence="2 3">
    <name type="scientific">Rhizobium chutanense</name>
    <dbReference type="NCBI Taxonomy" id="2035448"/>
    <lineage>
        <taxon>Bacteria</taxon>
        <taxon>Pseudomonadati</taxon>
        <taxon>Pseudomonadota</taxon>
        <taxon>Alphaproteobacteria</taxon>
        <taxon>Hyphomicrobiales</taxon>
        <taxon>Rhizobiaceae</taxon>
        <taxon>Rhizobium/Agrobacterium group</taxon>
        <taxon>Rhizobium</taxon>
    </lineage>
</organism>
<dbReference type="OrthoDB" id="5638848at2"/>
<feature type="domain" description="NadR/Ttd14 AAA" evidence="1">
    <location>
        <begin position="5"/>
        <end position="166"/>
    </location>
</feature>
<evidence type="ECO:0000313" key="2">
    <source>
        <dbReference type="EMBL" id="RUL98733.1"/>
    </source>
</evidence>
<comment type="caution">
    <text evidence="2">The sequence shown here is derived from an EMBL/GenBank/DDBJ whole genome shotgun (WGS) entry which is preliminary data.</text>
</comment>
<dbReference type="InterPro" id="IPR027417">
    <property type="entry name" value="P-loop_NTPase"/>
</dbReference>
<name>A0A3S0SIU0_9HYPH</name>